<dbReference type="EMBL" id="CM043037">
    <property type="protein sequence ID" value="KAI4578098.1"/>
    <property type="molecule type" value="Genomic_DNA"/>
</dbReference>
<organism evidence="1 2">
    <name type="scientific">Ovis ammon polii x Ovis aries</name>
    <dbReference type="NCBI Taxonomy" id="2918886"/>
    <lineage>
        <taxon>Eukaryota</taxon>
        <taxon>Metazoa</taxon>
        <taxon>Chordata</taxon>
        <taxon>Craniata</taxon>
        <taxon>Vertebrata</taxon>
        <taxon>Euteleostomi</taxon>
        <taxon>Mammalia</taxon>
        <taxon>Eutheria</taxon>
        <taxon>Laurasiatheria</taxon>
        <taxon>Artiodactyla</taxon>
        <taxon>Ruminantia</taxon>
        <taxon>Pecora</taxon>
        <taxon>Bovidae</taxon>
        <taxon>Caprinae</taxon>
        <taxon>Ovis</taxon>
    </lineage>
</organism>
<reference evidence="1" key="1">
    <citation type="submission" date="2022-03" db="EMBL/GenBank/DDBJ databases">
        <title>Genomic analyses of argali, domestic sheep and their hybrids provide insights into chromosomal evolution, heterosis and genetic basis of agronomic traits.</title>
        <authorList>
            <person name="Li M."/>
        </authorList>
    </citation>
    <scope>NUCLEOTIDE SEQUENCE</scope>
    <source>
        <strain evidence="1">F1 hybrid</strain>
    </source>
</reference>
<evidence type="ECO:0000313" key="2">
    <source>
        <dbReference type="Proteomes" id="UP001057279"/>
    </source>
</evidence>
<keyword evidence="2" id="KW-1185">Reference proteome</keyword>
<accession>A0ACB9URB4</accession>
<sequence length="291" mass="32591">MRAAAISTPRLDKMPGMLLSANPKELKATDHSLPDDKTQKKRPKTFGMDVKAYLRSMIPHLESGMKPSKSKDLLSADEVKQWSESLEKLLANQTGQDVFGNFLKSEYSEENIEFWLACEDYKKTKSDLLHCKAEKIYKAFVQSDAAKQINIDFRTRESTAKKIQAPTPTSFDEAQKIIYTLMEKDSLWWVYGQQDVMNLLTPGCGGSTDTRLRWVYGHQAAVGLRTPGCGGSTDTRLRWVYGHQAAVGLRTPGCGGSTDTRLRWVYGHQAAVGLRTPGCGGSTDTRLRWIY</sequence>
<gene>
    <name evidence="1" type="ORF">MJG53_010953</name>
</gene>
<proteinExistence type="predicted"/>
<dbReference type="Proteomes" id="UP001057279">
    <property type="component" value="Linkage Group LG12"/>
</dbReference>
<name>A0ACB9URB4_9CETA</name>
<evidence type="ECO:0000313" key="1">
    <source>
        <dbReference type="EMBL" id="KAI4578098.1"/>
    </source>
</evidence>
<protein>
    <submittedName>
        <fullName evidence="1">Uncharacterized protein</fullName>
    </submittedName>
</protein>
<comment type="caution">
    <text evidence="1">The sequence shown here is derived from an EMBL/GenBank/DDBJ whole genome shotgun (WGS) entry which is preliminary data.</text>
</comment>